<reference evidence="4 6" key="2">
    <citation type="submission" date="2019-04" db="EMBL/GenBank/DDBJ databases">
        <title>Genomic characterization of Staphylococcus petrasii strains.</title>
        <authorList>
            <person name="Vrbovska V."/>
            <person name="Kovarovic V."/>
            <person name="Maslanova I."/>
            <person name="Indrakova A."/>
            <person name="Petras P."/>
            <person name="Sedo O."/>
            <person name="Svec P."/>
            <person name="Fisarova L."/>
            <person name="Sedlacek I."/>
            <person name="Doskar J."/>
            <person name="Pantucek R."/>
        </authorList>
    </citation>
    <scope>NUCLEOTIDE SEQUENCE [LARGE SCALE GENOMIC DNA]</scope>
    <source>
        <strain evidence="4 6">P5404</strain>
    </source>
</reference>
<comment type="similarity">
    <text evidence="1">Belongs to the universal stress protein A family.</text>
</comment>
<dbReference type="CDD" id="cd00293">
    <property type="entry name" value="USP-like"/>
    <property type="match status" value="1"/>
</dbReference>
<dbReference type="Proteomes" id="UP000297598">
    <property type="component" value="Unassembled WGS sequence"/>
</dbReference>
<dbReference type="OrthoDB" id="9789668at2"/>
<evidence type="ECO:0000259" key="2">
    <source>
        <dbReference type="Pfam" id="PF00582"/>
    </source>
</evidence>
<dbReference type="Pfam" id="PF00582">
    <property type="entry name" value="Usp"/>
    <property type="match status" value="1"/>
</dbReference>
<dbReference type="PRINTS" id="PR01438">
    <property type="entry name" value="UNVRSLSTRESS"/>
</dbReference>
<dbReference type="SUPFAM" id="SSF52402">
    <property type="entry name" value="Adenine nucleotide alpha hydrolases-like"/>
    <property type="match status" value="1"/>
</dbReference>
<name>A0A380FXA7_9STAP</name>
<dbReference type="InterPro" id="IPR006015">
    <property type="entry name" value="Universal_stress_UspA"/>
</dbReference>
<feature type="domain" description="UspA" evidence="2">
    <location>
        <begin position="4"/>
        <end position="144"/>
    </location>
</feature>
<evidence type="ECO:0000313" key="4">
    <source>
        <dbReference type="EMBL" id="TGE15871.1"/>
    </source>
</evidence>
<dbReference type="PANTHER" id="PTHR46268">
    <property type="entry name" value="STRESS RESPONSE PROTEIN NHAX"/>
    <property type="match status" value="1"/>
</dbReference>
<dbReference type="AlphaFoldDB" id="A0A380FXA7"/>
<gene>
    <name evidence="4" type="ORF">BJR09_10455</name>
    <name evidence="3" type="ORF">NCTC13830_00112</name>
</gene>
<dbReference type="EMBL" id="SRLS01000018">
    <property type="protein sequence ID" value="TGE15871.1"/>
    <property type="molecule type" value="Genomic_DNA"/>
</dbReference>
<dbReference type="Gene3D" id="3.40.50.620">
    <property type="entry name" value="HUPs"/>
    <property type="match status" value="1"/>
</dbReference>
<evidence type="ECO:0000256" key="1">
    <source>
        <dbReference type="ARBA" id="ARBA00008791"/>
    </source>
</evidence>
<dbReference type="RefSeq" id="WP_103297177.1">
    <property type="nucleotide sequence ID" value="NZ_PPQT01000011.1"/>
</dbReference>
<dbReference type="InterPro" id="IPR006016">
    <property type="entry name" value="UspA"/>
</dbReference>
<accession>A0A380FXA7</accession>
<organism evidence="3 5">
    <name type="scientific">Staphylococcus petrasii</name>
    <dbReference type="NCBI Taxonomy" id="1276936"/>
    <lineage>
        <taxon>Bacteria</taxon>
        <taxon>Bacillati</taxon>
        <taxon>Bacillota</taxon>
        <taxon>Bacilli</taxon>
        <taxon>Bacillales</taxon>
        <taxon>Staphylococcaceae</taxon>
        <taxon>Staphylococcus</taxon>
    </lineage>
</organism>
<proteinExistence type="inferred from homology"/>
<sequence>MHYYKNILIAVDGSQEAEWAFNKAVDIAHRNSAKLTIANIVDSRTFSSYEGYAAKFTDKTEGSFGEDLLDGYKKIAQDAGLNDVETRLDNGSPKTYIPKVLAKEINADLIISGSSGLNAVERMIVGSVSEAIVRYAPCDTLVIRSEQIPEDFEPTVATKELHDKYNK</sequence>
<dbReference type="EMBL" id="UHDO01000001">
    <property type="protein sequence ID" value="SUM42593.1"/>
    <property type="molecule type" value="Genomic_DNA"/>
</dbReference>
<dbReference type="PANTHER" id="PTHR46268:SF6">
    <property type="entry name" value="UNIVERSAL STRESS PROTEIN UP12"/>
    <property type="match status" value="1"/>
</dbReference>
<reference evidence="3 5" key="1">
    <citation type="submission" date="2018-06" db="EMBL/GenBank/DDBJ databases">
        <authorList>
            <consortium name="Pathogen Informatics"/>
            <person name="Doyle S."/>
        </authorList>
    </citation>
    <scope>NUCLEOTIDE SEQUENCE [LARGE SCALE GENOMIC DNA]</scope>
    <source>
        <strain evidence="3 5">NCTC13830</strain>
    </source>
</reference>
<evidence type="ECO:0000313" key="6">
    <source>
        <dbReference type="Proteomes" id="UP000297598"/>
    </source>
</evidence>
<dbReference type="InterPro" id="IPR014729">
    <property type="entry name" value="Rossmann-like_a/b/a_fold"/>
</dbReference>
<protein>
    <submittedName>
        <fullName evidence="3 4">Universal stress protein</fullName>
    </submittedName>
</protein>
<evidence type="ECO:0000313" key="5">
    <source>
        <dbReference type="Proteomes" id="UP000254047"/>
    </source>
</evidence>
<evidence type="ECO:0000313" key="3">
    <source>
        <dbReference type="EMBL" id="SUM42593.1"/>
    </source>
</evidence>
<keyword evidence="6" id="KW-1185">Reference proteome</keyword>
<dbReference type="PIRSF" id="PIRSF006276">
    <property type="entry name" value="UspA"/>
    <property type="match status" value="1"/>
</dbReference>
<dbReference type="Proteomes" id="UP000254047">
    <property type="component" value="Unassembled WGS sequence"/>
</dbReference>